<organism evidence="1 2">
    <name type="scientific">Meloidogyne enterolobii</name>
    <name type="common">Root-knot nematode worm</name>
    <name type="synonym">Meloidogyne mayaguensis</name>
    <dbReference type="NCBI Taxonomy" id="390850"/>
    <lineage>
        <taxon>Eukaryota</taxon>
        <taxon>Metazoa</taxon>
        <taxon>Ecdysozoa</taxon>
        <taxon>Nematoda</taxon>
        <taxon>Chromadorea</taxon>
        <taxon>Rhabditida</taxon>
        <taxon>Tylenchina</taxon>
        <taxon>Tylenchomorpha</taxon>
        <taxon>Tylenchoidea</taxon>
        <taxon>Meloidogynidae</taxon>
        <taxon>Meloidogyninae</taxon>
        <taxon>Meloidogyne</taxon>
    </lineage>
</organism>
<dbReference type="EMBL" id="CAJEWN010000890">
    <property type="protein sequence ID" value="CAD2191650.1"/>
    <property type="molecule type" value="Genomic_DNA"/>
</dbReference>
<gene>
    <name evidence="1" type="ORF">MENT_LOCUS44492</name>
</gene>
<accession>A0A6V7WX80</accession>
<dbReference type="AlphaFoldDB" id="A0A6V7WX80"/>
<evidence type="ECO:0000313" key="2">
    <source>
        <dbReference type="Proteomes" id="UP000580250"/>
    </source>
</evidence>
<evidence type="ECO:0000313" key="1">
    <source>
        <dbReference type="EMBL" id="CAD2191650.1"/>
    </source>
</evidence>
<sequence length="63" mass="7550">MTSRLLTRFASPIMIVRNKSKEVAKDKKDEKVYQLWEFFDKPDNWGMKELSLSRRPGRSWFGI</sequence>
<reference evidence="1 2" key="1">
    <citation type="submission" date="2020-08" db="EMBL/GenBank/DDBJ databases">
        <authorList>
            <person name="Koutsovoulos G."/>
            <person name="Danchin GJ E."/>
        </authorList>
    </citation>
    <scope>NUCLEOTIDE SEQUENCE [LARGE SCALE GENOMIC DNA]</scope>
</reference>
<proteinExistence type="predicted"/>
<comment type="caution">
    <text evidence="1">The sequence shown here is derived from an EMBL/GenBank/DDBJ whole genome shotgun (WGS) entry which is preliminary data.</text>
</comment>
<protein>
    <submittedName>
        <fullName evidence="1">Uncharacterized protein</fullName>
    </submittedName>
</protein>
<name>A0A6V7WX80_MELEN</name>
<dbReference type="Proteomes" id="UP000580250">
    <property type="component" value="Unassembled WGS sequence"/>
</dbReference>